<feature type="compositionally biased region" description="Basic and acidic residues" evidence="1">
    <location>
        <begin position="311"/>
        <end position="323"/>
    </location>
</feature>
<feature type="compositionally biased region" description="Basic and acidic residues" evidence="1">
    <location>
        <begin position="253"/>
        <end position="263"/>
    </location>
</feature>
<protein>
    <recommendedName>
        <fullName evidence="2">DUF4408 domain-containing protein</fullName>
    </recommendedName>
</protein>
<dbReference type="EMBL" id="JAVIJP010000009">
    <property type="protein sequence ID" value="KAL3647050.1"/>
    <property type="molecule type" value="Genomic_DNA"/>
</dbReference>
<evidence type="ECO:0000259" key="2">
    <source>
        <dbReference type="Pfam" id="PF14364"/>
    </source>
</evidence>
<keyword evidence="4" id="KW-1185">Reference proteome</keyword>
<feature type="compositionally biased region" description="Low complexity" evidence="1">
    <location>
        <begin position="301"/>
        <end position="310"/>
    </location>
</feature>
<proteinExistence type="predicted"/>
<comment type="caution">
    <text evidence="3">The sequence shown here is derived from an EMBL/GenBank/DDBJ whole genome shotgun (WGS) entry which is preliminary data.</text>
</comment>
<sequence length="357" mass="39847">MSSLKLVLISTGVLSAAIMLRLSAPAMADFAESLPSIYNDVVSWLRPPYLYLIINCIIITIVASSKLQSRKDVDVSPSPAATQPLDTMSADILNPQPVSVKSIPTDYEPYKYNGVVLSDSSGYEVEAEKGLPEIDTYEQVDAKIQTAPFVACAADGGVSFFADAMSNKENEYVIAKSTWTVPDNKGSMENSPSNVKPPASKRFGHRRNVKASPEAGIKTVLGVSKPKKQDTLESTWRTITEGRAMPINRHLKKSDTWERDNHHLQGRRRQQQQQQQEESNKTPQKTMTKAETFNDRTNTRSSSPGSSDGSGKIRREASLSSDELNRRVEAFIKKFNEDMRLQRQESLNQYNEMVRRV</sequence>
<reference evidence="4" key="1">
    <citation type="journal article" date="2024" name="IScience">
        <title>Strigolactones Initiate the Formation of Haustorium-like Structures in Castilleja.</title>
        <authorList>
            <person name="Buerger M."/>
            <person name="Peterson D."/>
            <person name="Chory J."/>
        </authorList>
    </citation>
    <scope>NUCLEOTIDE SEQUENCE [LARGE SCALE GENOMIC DNA]</scope>
</reference>
<evidence type="ECO:0000313" key="3">
    <source>
        <dbReference type="EMBL" id="KAL3647050.1"/>
    </source>
</evidence>
<dbReference type="PANTHER" id="PTHR33098">
    <property type="entry name" value="COTTON FIBER (DUF761)"/>
    <property type="match status" value="1"/>
</dbReference>
<dbReference type="Proteomes" id="UP001632038">
    <property type="component" value="Unassembled WGS sequence"/>
</dbReference>
<feature type="compositionally biased region" description="Polar residues" evidence="1">
    <location>
        <begin position="281"/>
        <end position="291"/>
    </location>
</feature>
<dbReference type="InterPro" id="IPR008480">
    <property type="entry name" value="DUF761_pln"/>
</dbReference>
<dbReference type="PANTHER" id="PTHR33098:SF117">
    <property type="entry name" value="COTTON FIBER (DUF761)"/>
    <property type="match status" value="1"/>
</dbReference>
<feature type="domain" description="DUF4408" evidence="2">
    <location>
        <begin position="35"/>
        <end position="67"/>
    </location>
</feature>
<name>A0ABD3E1R1_9LAMI</name>
<dbReference type="AlphaFoldDB" id="A0ABD3E1R1"/>
<accession>A0ABD3E1R1</accession>
<feature type="region of interest" description="Disordered" evidence="1">
    <location>
        <begin position="184"/>
        <end position="323"/>
    </location>
</feature>
<feature type="compositionally biased region" description="Polar residues" evidence="1">
    <location>
        <begin position="184"/>
        <end position="194"/>
    </location>
</feature>
<dbReference type="InterPro" id="IPR025520">
    <property type="entry name" value="DUF4408"/>
</dbReference>
<organism evidence="3 4">
    <name type="scientific">Castilleja foliolosa</name>
    <dbReference type="NCBI Taxonomy" id="1961234"/>
    <lineage>
        <taxon>Eukaryota</taxon>
        <taxon>Viridiplantae</taxon>
        <taxon>Streptophyta</taxon>
        <taxon>Embryophyta</taxon>
        <taxon>Tracheophyta</taxon>
        <taxon>Spermatophyta</taxon>
        <taxon>Magnoliopsida</taxon>
        <taxon>eudicotyledons</taxon>
        <taxon>Gunneridae</taxon>
        <taxon>Pentapetalae</taxon>
        <taxon>asterids</taxon>
        <taxon>lamiids</taxon>
        <taxon>Lamiales</taxon>
        <taxon>Orobanchaceae</taxon>
        <taxon>Pedicularideae</taxon>
        <taxon>Castillejinae</taxon>
        <taxon>Castilleja</taxon>
    </lineage>
</organism>
<evidence type="ECO:0000313" key="4">
    <source>
        <dbReference type="Proteomes" id="UP001632038"/>
    </source>
</evidence>
<dbReference type="Pfam" id="PF14364">
    <property type="entry name" value="DUF4408"/>
    <property type="match status" value="1"/>
</dbReference>
<dbReference type="Pfam" id="PF05553">
    <property type="entry name" value="DUF761"/>
    <property type="match status" value="1"/>
</dbReference>
<evidence type="ECO:0000256" key="1">
    <source>
        <dbReference type="SAM" id="MobiDB-lite"/>
    </source>
</evidence>
<gene>
    <name evidence="3" type="ORF">CASFOL_008018</name>
</gene>